<gene>
    <name evidence="2" type="ORF">E4633_19980</name>
</gene>
<accession>A0A4S1CAD6</accession>
<dbReference type="PANTHER" id="PTHR30399">
    <property type="entry name" value="UNCHARACTERIZED PROTEIN YGJP"/>
    <property type="match status" value="1"/>
</dbReference>
<feature type="domain" description="YgjP-like metallopeptidase" evidence="1">
    <location>
        <begin position="96"/>
        <end position="149"/>
    </location>
</feature>
<evidence type="ECO:0000313" key="3">
    <source>
        <dbReference type="Proteomes" id="UP000306416"/>
    </source>
</evidence>
<proteinExistence type="predicted"/>
<dbReference type="CDD" id="cd07344">
    <property type="entry name" value="M48_yhfN_like"/>
    <property type="match status" value="1"/>
</dbReference>
<sequence>MRGLKYLAGYSEQVTSKVQRLLDANELGGVLLSKYPTPHGFTTDRSLYDFTMGIKNEYLRKSQPLSKVVYDPKISVINHALGLHSFVSRVQGAKLTAKNEIRVASMFRVAPVEFLRMIVVHELAHLKEKEHNKAFYQLCEYMEPDYHQLEFDTRLYLTHLETAGALYKETSPA</sequence>
<evidence type="ECO:0000313" key="2">
    <source>
        <dbReference type="EMBL" id="TGU70083.1"/>
    </source>
</evidence>
<dbReference type="Pfam" id="PF01863">
    <property type="entry name" value="YgjP-like"/>
    <property type="match status" value="1"/>
</dbReference>
<dbReference type="Proteomes" id="UP000306416">
    <property type="component" value="Unassembled WGS sequence"/>
</dbReference>
<name>A0A4S1CAD6_9BACT</name>
<evidence type="ECO:0000259" key="1">
    <source>
        <dbReference type="Pfam" id="PF01863"/>
    </source>
</evidence>
<keyword evidence="3" id="KW-1185">Reference proteome</keyword>
<reference evidence="2 3" key="1">
    <citation type="submission" date="2019-04" db="EMBL/GenBank/DDBJ databases">
        <title>Geobacter oryzae sp. nov., ferric-reducing bacteria isolated from paddy soil.</title>
        <authorList>
            <person name="Xu Z."/>
            <person name="Masuda Y."/>
            <person name="Itoh H."/>
            <person name="Senoo K."/>
        </authorList>
    </citation>
    <scope>NUCLEOTIDE SEQUENCE [LARGE SCALE GENOMIC DNA]</scope>
    <source>
        <strain evidence="2 3">Red111</strain>
    </source>
</reference>
<dbReference type="Gene3D" id="3.30.2010.10">
    <property type="entry name" value="Metalloproteases ('zincins'), catalytic domain"/>
    <property type="match status" value="1"/>
</dbReference>
<dbReference type="RefSeq" id="WP_135873055.1">
    <property type="nucleotide sequence ID" value="NZ_SRSC01000006.1"/>
</dbReference>
<comment type="caution">
    <text evidence="2">The sequence shown here is derived from an EMBL/GenBank/DDBJ whole genome shotgun (WGS) entry which is preliminary data.</text>
</comment>
<dbReference type="EMBL" id="SRSC01000006">
    <property type="protein sequence ID" value="TGU70083.1"/>
    <property type="molecule type" value="Genomic_DNA"/>
</dbReference>
<dbReference type="InterPro" id="IPR053136">
    <property type="entry name" value="UTP_pyrophosphatase-like"/>
</dbReference>
<dbReference type="AlphaFoldDB" id="A0A4S1CAD6"/>
<dbReference type="InterPro" id="IPR002725">
    <property type="entry name" value="YgjP-like_metallopeptidase"/>
</dbReference>
<protein>
    <submittedName>
        <fullName evidence="2">M48 family peptidase</fullName>
    </submittedName>
</protein>
<dbReference type="PANTHER" id="PTHR30399:SF1">
    <property type="entry name" value="UTP PYROPHOSPHATASE"/>
    <property type="match status" value="1"/>
</dbReference>
<organism evidence="2 3">
    <name type="scientific">Geomonas terrae</name>
    <dbReference type="NCBI Taxonomy" id="2562681"/>
    <lineage>
        <taxon>Bacteria</taxon>
        <taxon>Pseudomonadati</taxon>
        <taxon>Thermodesulfobacteriota</taxon>
        <taxon>Desulfuromonadia</taxon>
        <taxon>Geobacterales</taxon>
        <taxon>Geobacteraceae</taxon>
        <taxon>Geomonas</taxon>
    </lineage>
</organism>